<accession>A0ABU9NL71</accession>
<dbReference type="Proteomes" id="UP001468798">
    <property type="component" value="Unassembled WGS sequence"/>
</dbReference>
<keyword evidence="1" id="KW-0732">Signal</keyword>
<name>A0ABU9NL71_9FLAO</name>
<reference evidence="2 3" key="1">
    <citation type="submission" date="2024-03" db="EMBL/GenBank/DDBJ databases">
        <title>Two novel species of the genus Flavobacterium exhibiting potentially degradation of complex polysaccharides.</title>
        <authorList>
            <person name="Lian X."/>
        </authorList>
    </citation>
    <scope>NUCLEOTIDE SEQUENCE [LARGE SCALE GENOMIC DNA]</scope>
    <source>
        <strain evidence="2 3">N6</strain>
    </source>
</reference>
<dbReference type="RefSeq" id="WP_342690278.1">
    <property type="nucleotide sequence ID" value="NZ_JBCGDP010000001.1"/>
</dbReference>
<dbReference type="EMBL" id="JBCGDP010000001">
    <property type="protein sequence ID" value="MEM0575136.1"/>
    <property type="molecule type" value="Genomic_DNA"/>
</dbReference>
<keyword evidence="3" id="KW-1185">Reference proteome</keyword>
<sequence length="265" mass="31135">MKKQTLFYMVLTLLLVFLSCKKADNITKTNDLNNKIKPIDSVYEEKQQKDIFINNEFNAMTELVDVKALDFKETSIDSIWYGLYNIQNTNEYIFSVNKFLDNQDIERYKTIDTINLKSRNIVVKVEIFNEFKTLNLFLNKKLIKKWKFKITKSISENFIGKFTVSVEGDYTNHGREMYNYEINIAENEISLHETGSELCSGRYRGKENNNTLELFYVQDSDERCEHSKASYTIKKEGGQFYIQGVGGEGTYYKWTPLKKVTKFEN</sequence>
<evidence type="ECO:0000256" key="1">
    <source>
        <dbReference type="SAM" id="SignalP"/>
    </source>
</evidence>
<comment type="caution">
    <text evidence="2">The sequence shown here is derived from an EMBL/GenBank/DDBJ whole genome shotgun (WGS) entry which is preliminary data.</text>
</comment>
<evidence type="ECO:0008006" key="4">
    <source>
        <dbReference type="Google" id="ProtNLM"/>
    </source>
</evidence>
<protein>
    <recommendedName>
        <fullName evidence="4">Lipoprotein</fullName>
    </recommendedName>
</protein>
<feature type="signal peptide" evidence="1">
    <location>
        <begin position="1"/>
        <end position="22"/>
    </location>
</feature>
<organism evidence="2 3">
    <name type="scientific">Flavobacterium polysaccharolyticum</name>
    <dbReference type="NCBI Taxonomy" id="3133148"/>
    <lineage>
        <taxon>Bacteria</taxon>
        <taxon>Pseudomonadati</taxon>
        <taxon>Bacteroidota</taxon>
        <taxon>Flavobacteriia</taxon>
        <taxon>Flavobacteriales</taxon>
        <taxon>Flavobacteriaceae</taxon>
        <taxon>Flavobacterium</taxon>
    </lineage>
</organism>
<gene>
    <name evidence="2" type="ORF">WFZ86_01395</name>
</gene>
<feature type="chain" id="PRO_5047260824" description="Lipoprotein" evidence="1">
    <location>
        <begin position="23"/>
        <end position="265"/>
    </location>
</feature>
<dbReference type="PROSITE" id="PS51257">
    <property type="entry name" value="PROKAR_LIPOPROTEIN"/>
    <property type="match status" value="1"/>
</dbReference>
<proteinExistence type="predicted"/>
<evidence type="ECO:0000313" key="3">
    <source>
        <dbReference type="Proteomes" id="UP001468798"/>
    </source>
</evidence>
<evidence type="ECO:0000313" key="2">
    <source>
        <dbReference type="EMBL" id="MEM0575136.1"/>
    </source>
</evidence>